<dbReference type="Proteomes" id="UP001501444">
    <property type="component" value="Unassembled WGS sequence"/>
</dbReference>
<proteinExistence type="predicted"/>
<keyword evidence="4" id="KW-1185">Reference proteome</keyword>
<sequence length="289" mass="32443">MSTPAIDIVCNLFTPEVIASRPAWSKQFLGGKVNASDTTLAGLTVEQHLAALDAANVEHALMIAPKMGREGLSESWRLDPMRIVDLVQAHPDRFSGLIGIDPFEGMKGVRELERMVTEYGMVGAHLYPHWFELAPDHARYYPFYAKCAELGVPVQMQVGHCLRYSHDNPLPSVGRPILLDTIACHFPELKIIGIHVGWPWTEEMIAVSYKHPNVYIGIDAYAPKYLDPKLVSYLNGWGSDKVMFGTDFPVIPHARAREEIAAWNLRPESEAKLMRENALRVYNLKPATR</sequence>
<evidence type="ECO:0000256" key="1">
    <source>
        <dbReference type="ARBA" id="ARBA00023239"/>
    </source>
</evidence>
<evidence type="ECO:0000313" key="3">
    <source>
        <dbReference type="EMBL" id="GAA2340527.1"/>
    </source>
</evidence>
<reference evidence="3 4" key="1">
    <citation type="journal article" date="2019" name="Int. J. Syst. Evol. Microbiol.">
        <title>The Global Catalogue of Microorganisms (GCM) 10K type strain sequencing project: providing services to taxonomists for standard genome sequencing and annotation.</title>
        <authorList>
            <consortium name="The Broad Institute Genomics Platform"/>
            <consortium name="The Broad Institute Genome Sequencing Center for Infectious Disease"/>
            <person name="Wu L."/>
            <person name="Ma J."/>
        </authorList>
    </citation>
    <scope>NUCLEOTIDE SEQUENCE [LARGE SCALE GENOMIC DNA]</scope>
    <source>
        <strain evidence="3 4">JCM 3272</strain>
    </source>
</reference>
<evidence type="ECO:0000313" key="4">
    <source>
        <dbReference type="Proteomes" id="UP001501444"/>
    </source>
</evidence>
<protein>
    <submittedName>
        <fullName evidence="3">Amidohydrolase family protein</fullName>
    </submittedName>
</protein>
<dbReference type="Gene3D" id="3.20.20.140">
    <property type="entry name" value="Metal-dependent hydrolases"/>
    <property type="match status" value="1"/>
</dbReference>
<dbReference type="EMBL" id="BAAARV010000019">
    <property type="protein sequence ID" value="GAA2340527.1"/>
    <property type="molecule type" value="Genomic_DNA"/>
</dbReference>
<dbReference type="RefSeq" id="WP_344612350.1">
    <property type="nucleotide sequence ID" value="NZ_BAAARV010000019.1"/>
</dbReference>
<dbReference type="InterPro" id="IPR032465">
    <property type="entry name" value="ACMSD"/>
</dbReference>
<name>A0ABN3FYZ8_9ACTN</name>
<gene>
    <name evidence="3" type="ORF">GCM10010170_023550</name>
</gene>
<organism evidence="3 4">
    <name type="scientific">Dactylosporangium salmoneum</name>
    <dbReference type="NCBI Taxonomy" id="53361"/>
    <lineage>
        <taxon>Bacteria</taxon>
        <taxon>Bacillati</taxon>
        <taxon>Actinomycetota</taxon>
        <taxon>Actinomycetes</taxon>
        <taxon>Micromonosporales</taxon>
        <taxon>Micromonosporaceae</taxon>
        <taxon>Dactylosporangium</taxon>
    </lineage>
</organism>
<feature type="domain" description="Amidohydrolase-related" evidence="2">
    <location>
        <begin position="81"/>
        <end position="284"/>
    </location>
</feature>
<comment type="caution">
    <text evidence="3">The sequence shown here is derived from an EMBL/GenBank/DDBJ whole genome shotgun (WGS) entry which is preliminary data.</text>
</comment>
<dbReference type="PANTHER" id="PTHR21240:SF19">
    <property type="entry name" value="CATALYTIC_ HYDROLASE"/>
    <property type="match status" value="1"/>
</dbReference>
<dbReference type="InterPro" id="IPR032466">
    <property type="entry name" value="Metal_Hydrolase"/>
</dbReference>
<dbReference type="SUPFAM" id="SSF51556">
    <property type="entry name" value="Metallo-dependent hydrolases"/>
    <property type="match status" value="1"/>
</dbReference>
<keyword evidence="1" id="KW-0456">Lyase</keyword>
<dbReference type="PANTHER" id="PTHR21240">
    <property type="entry name" value="2-AMINO-3-CARBOXYLMUCONATE-6-SEMIALDEHYDE DECARBOXYLASE"/>
    <property type="match status" value="1"/>
</dbReference>
<dbReference type="Pfam" id="PF04909">
    <property type="entry name" value="Amidohydro_2"/>
    <property type="match status" value="1"/>
</dbReference>
<dbReference type="InterPro" id="IPR006680">
    <property type="entry name" value="Amidohydro-rel"/>
</dbReference>
<evidence type="ECO:0000259" key="2">
    <source>
        <dbReference type="Pfam" id="PF04909"/>
    </source>
</evidence>
<accession>A0ABN3FYZ8</accession>